<dbReference type="EMBL" id="JAHLFU010000146">
    <property type="protein sequence ID" value="MBU3853530.1"/>
    <property type="molecule type" value="Genomic_DNA"/>
</dbReference>
<comment type="cofactor">
    <cofactor evidence="16">
        <name>NH4(+)</name>
        <dbReference type="ChEBI" id="CHEBI:28938"/>
    </cofactor>
    <cofactor evidence="16">
        <name>K(+)</name>
        <dbReference type="ChEBI" id="CHEBI:29103"/>
    </cofactor>
    <text evidence="16">A monovalent cation. Ammonium or potassium.</text>
</comment>
<evidence type="ECO:0000256" key="8">
    <source>
        <dbReference type="ARBA" id="ARBA00022679"/>
    </source>
</evidence>
<dbReference type="EC" id="2.7.1.33" evidence="6 16"/>
<feature type="binding site" evidence="16">
    <location>
        <position position="129"/>
    </location>
    <ligand>
        <name>ATP</name>
        <dbReference type="ChEBI" id="CHEBI:30616"/>
    </ligand>
</feature>
<keyword evidence="12 16" id="KW-0630">Potassium</keyword>
<accession>A0A9E2L7L2</accession>
<feature type="binding site" evidence="16">
    <location>
        <position position="126"/>
    </location>
    <ligand>
        <name>K(+)</name>
        <dbReference type="ChEBI" id="CHEBI:29103"/>
    </ligand>
</feature>
<dbReference type="GO" id="GO:0005524">
    <property type="term" value="F:ATP binding"/>
    <property type="evidence" value="ECO:0007669"/>
    <property type="project" value="UniProtKB-UniRule"/>
</dbReference>
<evidence type="ECO:0000256" key="16">
    <source>
        <dbReference type="HAMAP-Rule" id="MF_01274"/>
    </source>
</evidence>
<comment type="pathway">
    <text evidence="4 16">Cofactor biosynthesis; coenzyme A biosynthesis; CoA from (R)-pantothenate: step 1/5.</text>
</comment>
<evidence type="ECO:0000256" key="5">
    <source>
        <dbReference type="ARBA" id="ARBA00011738"/>
    </source>
</evidence>
<dbReference type="GO" id="GO:0015937">
    <property type="term" value="P:coenzyme A biosynthetic process"/>
    <property type="evidence" value="ECO:0007669"/>
    <property type="project" value="UniProtKB-UniRule"/>
</dbReference>
<name>A0A9E2L7L2_9BACT</name>
<dbReference type="Proteomes" id="UP000823865">
    <property type="component" value="Unassembled WGS sequence"/>
</dbReference>
<proteinExistence type="inferred from homology"/>
<evidence type="ECO:0000256" key="11">
    <source>
        <dbReference type="ARBA" id="ARBA00022840"/>
    </source>
</evidence>
<keyword evidence="13 16" id="KW-0173">Coenzyme A biosynthesis</keyword>
<dbReference type="AlphaFoldDB" id="A0A9E2L7L2"/>
<evidence type="ECO:0000256" key="6">
    <source>
        <dbReference type="ARBA" id="ARBA00012102"/>
    </source>
</evidence>
<comment type="caution">
    <text evidence="17">The sequence shown here is derived from an EMBL/GenBank/DDBJ whole genome shotgun (WGS) entry which is preliminary data.</text>
</comment>
<comment type="function">
    <text evidence="16">Catalyzes the phosphorylation of pantothenate (Pan), the first step in CoA biosynthesis.</text>
</comment>
<feature type="binding site" evidence="16">
    <location>
        <position position="96"/>
    </location>
    <ligand>
        <name>substrate</name>
    </ligand>
</feature>
<comment type="subcellular location">
    <subcellularLocation>
        <location evidence="3 16">Cytoplasm</location>
    </subcellularLocation>
</comment>
<dbReference type="InterPro" id="IPR043129">
    <property type="entry name" value="ATPase_NBD"/>
</dbReference>
<dbReference type="GO" id="GO:0004594">
    <property type="term" value="F:pantothenate kinase activity"/>
    <property type="evidence" value="ECO:0007669"/>
    <property type="project" value="UniProtKB-UniRule"/>
</dbReference>
<evidence type="ECO:0000256" key="7">
    <source>
        <dbReference type="ARBA" id="ARBA00022490"/>
    </source>
</evidence>
<feature type="binding site" evidence="16">
    <location>
        <begin position="16"/>
        <end position="23"/>
    </location>
    <ligand>
        <name>ATP</name>
        <dbReference type="ChEBI" id="CHEBI:30616"/>
    </ligand>
</feature>
<keyword evidence="16" id="KW-0479">Metal-binding</keyword>
<evidence type="ECO:0000313" key="17">
    <source>
        <dbReference type="EMBL" id="MBU3853530.1"/>
    </source>
</evidence>
<evidence type="ECO:0000256" key="9">
    <source>
        <dbReference type="ARBA" id="ARBA00022741"/>
    </source>
</evidence>
<keyword evidence="11 16" id="KW-0067">ATP-binding</keyword>
<reference evidence="17" key="1">
    <citation type="journal article" date="2021" name="PeerJ">
        <title>Extensive microbial diversity within the chicken gut microbiome revealed by metagenomics and culture.</title>
        <authorList>
            <person name="Gilroy R."/>
            <person name="Ravi A."/>
            <person name="Getino M."/>
            <person name="Pursley I."/>
            <person name="Horton D.L."/>
            <person name="Alikhan N.F."/>
            <person name="Baker D."/>
            <person name="Gharbi K."/>
            <person name="Hall N."/>
            <person name="Watson M."/>
            <person name="Adriaenssens E.M."/>
            <person name="Foster-Nyarko E."/>
            <person name="Jarju S."/>
            <person name="Secka A."/>
            <person name="Antonio M."/>
            <person name="Oren A."/>
            <person name="Chaudhuri R.R."/>
            <person name="La Ragione R."/>
            <person name="Hildebrand F."/>
            <person name="Pallen M.J."/>
        </authorList>
    </citation>
    <scope>NUCLEOTIDE SEQUENCE</scope>
    <source>
        <strain evidence="17">G3-2149</strain>
    </source>
</reference>
<dbReference type="GO" id="GO:0005737">
    <property type="term" value="C:cytoplasm"/>
    <property type="evidence" value="ECO:0007669"/>
    <property type="project" value="UniProtKB-SubCell"/>
</dbReference>
<feature type="binding site" evidence="16">
    <location>
        <begin position="103"/>
        <end position="106"/>
    </location>
    <ligand>
        <name>substrate</name>
    </ligand>
</feature>
<dbReference type="HAMAP" id="MF_01274">
    <property type="entry name" value="Pantothen_kinase_3"/>
    <property type="match status" value="1"/>
</dbReference>
<dbReference type="PANTHER" id="PTHR34265">
    <property type="entry name" value="TYPE III PANTOTHENATE KINASE"/>
    <property type="match status" value="1"/>
</dbReference>
<sequence>MHSKSIHSNNVNLIIDIGNTLAKLVAFDGDVPIEEVRTSNESLEALDSFIKKYKFHKGIVASVIGFSPTIKNQLSSVGFPILYFSPSTPIPIQNRYRTPGTLGSDRLAAVIGAQMQYPGHNILVIDAGTCLTYEFIDNQANYWGGNITSGLQMRLKAMHTFTAKLPLIDSQGPIPELGYDTETAMRSGVITGMTFEIEGYIRHFRKKHPDLLVFLTGGDEFNFDSSIKNIIFADKYLVPRGLNRILNFNNEKF</sequence>
<comment type="cofactor">
    <cofactor evidence="2">
        <name>K(+)</name>
        <dbReference type="ChEBI" id="CHEBI:29103"/>
    </cofactor>
</comment>
<evidence type="ECO:0000256" key="12">
    <source>
        <dbReference type="ARBA" id="ARBA00022958"/>
    </source>
</evidence>
<evidence type="ECO:0000313" key="18">
    <source>
        <dbReference type="Proteomes" id="UP000823865"/>
    </source>
</evidence>
<keyword evidence="8 16" id="KW-0808">Transferase</keyword>
<keyword evidence="7 16" id="KW-0963">Cytoplasm</keyword>
<evidence type="ECO:0000256" key="13">
    <source>
        <dbReference type="ARBA" id="ARBA00022993"/>
    </source>
</evidence>
<evidence type="ECO:0000256" key="14">
    <source>
        <dbReference type="ARBA" id="ARBA00038036"/>
    </source>
</evidence>
<dbReference type="Gene3D" id="3.30.420.40">
    <property type="match status" value="1"/>
</dbReference>
<evidence type="ECO:0000256" key="3">
    <source>
        <dbReference type="ARBA" id="ARBA00004496"/>
    </source>
</evidence>
<feature type="active site" description="Proton acceptor" evidence="16">
    <location>
        <position position="105"/>
    </location>
</feature>
<gene>
    <name evidence="16" type="primary">coaX</name>
    <name evidence="17" type="ORF">H9789_06905</name>
</gene>
<dbReference type="NCBIfam" id="TIGR00671">
    <property type="entry name" value="baf"/>
    <property type="match status" value="1"/>
</dbReference>
<evidence type="ECO:0000256" key="15">
    <source>
        <dbReference type="ARBA" id="ARBA00040883"/>
    </source>
</evidence>
<dbReference type="Pfam" id="PF03309">
    <property type="entry name" value="Pan_kinase"/>
    <property type="match status" value="1"/>
</dbReference>
<evidence type="ECO:0000256" key="1">
    <source>
        <dbReference type="ARBA" id="ARBA00001206"/>
    </source>
</evidence>
<dbReference type="InterPro" id="IPR004619">
    <property type="entry name" value="Type_III_PanK"/>
</dbReference>
<evidence type="ECO:0000256" key="2">
    <source>
        <dbReference type="ARBA" id="ARBA00001958"/>
    </source>
</evidence>
<comment type="catalytic activity">
    <reaction evidence="1 16">
        <text>(R)-pantothenate + ATP = (R)-4'-phosphopantothenate + ADP + H(+)</text>
        <dbReference type="Rhea" id="RHEA:16373"/>
        <dbReference type="ChEBI" id="CHEBI:10986"/>
        <dbReference type="ChEBI" id="CHEBI:15378"/>
        <dbReference type="ChEBI" id="CHEBI:29032"/>
        <dbReference type="ChEBI" id="CHEBI:30616"/>
        <dbReference type="ChEBI" id="CHEBI:456216"/>
        <dbReference type="EC" id="2.7.1.33"/>
    </reaction>
</comment>
<evidence type="ECO:0000256" key="4">
    <source>
        <dbReference type="ARBA" id="ARBA00005225"/>
    </source>
</evidence>
<comment type="subunit">
    <text evidence="5 16">Homodimer.</text>
</comment>
<dbReference type="PANTHER" id="PTHR34265:SF1">
    <property type="entry name" value="TYPE III PANTOTHENATE KINASE"/>
    <property type="match status" value="1"/>
</dbReference>
<organism evidence="17 18">
    <name type="scientific">Candidatus Paraprevotella stercoravium</name>
    <dbReference type="NCBI Taxonomy" id="2838725"/>
    <lineage>
        <taxon>Bacteria</taxon>
        <taxon>Pseudomonadati</taxon>
        <taxon>Bacteroidota</taxon>
        <taxon>Bacteroidia</taxon>
        <taxon>Bacteroidales</taxon>
        <taxon>Prevotellaceae</taxon>
        <taxon>Paraprevotella</taxon>
    </lineage>
</organism>
<feature type="binding site" evidence="16">
    <location>
        <position position="181"/>
    </location>
    <ligand>
        <name>substrate</name>
    </ligand>
</feature>
<dbReference type="GO" id="GO:0046872">
    <property type="term" value="F:metal ion binding"/>
    <property type="evidence" value="ECO:0007669"/>
    <property type="project" value="UniProtKB-KW"/>
</dbReference>
<keyword evidence="9 16" id="KW-0547">Nucleotide-binding</keyword>
<keyword evidence="10 16" id="KW-0418">Kinase</keyword>
<dbReference type="CDD" id="cd24015">
    <property type="entry name" value="ASKHA_NBD_PanK-III"/>
    <property type="match status" value="1"/>
</dbReference>
<dbReference type="SUPFAM" id="SSF53067">
    <property type="entry name" value="Actin-like ATPase domain"/>
    <property type="match status" value="2"/>
</dbReference>
<reference evidence="17" key="2">
    <citation type="submission" date="2021-04" db="EMBL/GenBank/DDBJ databases">
        <authorList>
            <person name="Gilroy R."/>
        </authorList>
    </citation>
    <scope>NUCLEOTIDE SEQUENCE</scope>
    <source>
        <strain evidence="17">G3-2149</strain>
    </source>
</reference>
<comment type="similarity">
    <text evidence="14 16">Belongs to the type III pantothenate kinase family.</text>
</comment>
<evidence type="ECO:0000256" key="10">
    <source>
        <dbReference type="ARBA" id="ARBA00022777"/>
    </source>
</evidence>
<protein>
    <recommendedName>
        <fullName evidence="15 16">Type III pantothenate kinase</fullName>
        <ecNumber evidence="6 16">2.7.1.33</ecNumber>
    </recommendedName>
    <alternativeName>
        <fullName evidence="16">PanK-III</fullName>
    </alternativeName>
    <alternativeName>
        <fullName evidence="16">Pantothenic acid kinase</fullName>
    </alternativeName>
</protein>